<proteinExistence type="predicted"/>
<dbReference type="RefSeq" id="WP_008824469.1">
    <property type="nucleotide sequence ID" value="NZ_AFNU02000015.1"/>
</dbReference>
<dbReference type="AlphaFoldDB" id="U2DRF1"/>
<gene>
    <name evidence="1" type="ORF">HLPCO_002817</name>
</gene>
<reference evidence="1 2" key="1">
    <citation type="journal article" date="2011" name="J. Bacteriol.">
        <title>Genome sequence of Haloplasma contractile, an unusual contractile bacterium from a deep-sea anoxic brine lake.</title>
        <authorList>
            <person name="Antunes A."/>
            <person name="Alam I."/>
            <person name="El Dorry H."/>
            <person name="Siam R."/>
            <person name="Robertson A."/>
            <person name="Bajic V.B."/>
            <person name="Stingl U."/>
        </authorList>
    </citation>
    <scope>NUCLEOTIDE SEQUENCE [LARGE SCALE GENOMIC DNA]</scope>
    <source>
        <strain evidence="1 2">SSD-17B</strain>
    </source>
</reference>
<accession>U2DRF1</accession>
<reference evidence="1 2" key="2">
    <citation type="journal article" date="2013" name="PLoS ONE">
        <title>INDIGO - INtegrated Data Warehouse of MIcrobial GenOmes with Examples from the Red Sea Extremophiles.</title>
        <authorList>
            <person name="Alam I."/>
            <person name="Antunes A."/>
            <person name="Kamau A.A."/>
            <person name="Ba Alawi W."/>
            <person name="Kalkatawi M."/>
            <person name="Stingl U."/>
            <person name="Bajic V.B."/>
        </authorList>
    </citation>
    <scope>NUCLEOTIDE SEQUENCE [LARGE SCALE GENOMIC DNA]</scope>
    <source>
        <strain evidence="1 2">SSD-17B</strain>
    </source>
</reference>
<dbReference type="Proteomes" id="UP000005707">
    <property type="component" value="Unassembled WGS sequence"/>
</dbReference>
<dbReference type="EMBL" id="AFNU02000015">
    <property type="protein sequence ID" value="ERJ11152.1"/>
    <property type="molecule type" value="Genomic_DNA"/>
</dbReference>
<comment type="caution">
    <text evidence="1">The sequence shown here is derived from an EMBL/GenBank/DDBJ whole genome shotgun (WGS) entry which is preliminary data.</text>
</comment>
<dbReference type="InParanoid" id="U2DRF1"/>
<protein>
    <submittedName>
        <fullName evidence="1">Uncharacterized protein</fullName>
    </submittedName>
</protein>
<evidence type="ECO:0000313" key="1">
    <source>
        <dbReference type="EMBL" id="ERJ11152.1"/>
    </source>
</evidence>
<evidence type="ECO:0000313" key="2">
    <source>
        <dbReference type="Proteomes" id="UP000005707"/>
    </source>
</evidence>
<organism evidence="1 2">
    <name type="scientific">Haloplasma contractile SSD-17B</name>
    <dbReference type="NCBI Taxonomy" id="1033810"/>
    <lineage>
        <taxon>Bacteria</taxon>
        <taxon>Bacillati</taxon>
        <taxon>Mycoplasmatota</taxon>
        <taxon>Mollicutes</taxon>
        <taxon>Haloplasmatales</taxon>
        <taxon>Haloplasmataceae</taxon>
        <taxon>Haloplasma</taxon>
    </lineage>
</organism>
<sequence>MNKSTKFLESTYVSDNLDSLVTSYLFSLHETFQQTRQNKHLSKVNGVFVYEVSSKFKEGNGSGQLIIRHKIPEIKYERIHYFITKKPIEDTFYILEDERERKTMLSKVEYLTTSLLKTS</sequence>
<keyword evidence="2" id="KW-1185">Reference proteome</keyword>
<name>U2DRF1_9MOLU</name>